<gene>
    <name evidence="1" type="ORF">RFM42_25155</name>
</gene>
<sequence length="158" mass="17976">MATLDELADAGLLVKIDGGLDDAEQPERRLFAYPHVIDWFENVLPGAAADMGDGSQTPIQQLDDLLHLYVSGADLSFFERSHSMQPDDRGVWELKTTDLRLFGWFRRKNASVIAEVDTAYRCKLHGLYGGYRDSVERRRQNLDLDEPKFIIGKYDDVL</sequence>
<comment type="caution">
    <text evidence="1">The sequence shown here is derived from an EMBL/GenBank/DDBJ whole genome shotgun (WGS) entry which is preliminary data.</text>
</comment>
<protein>
    <submittedName>
        <fullName evidence="1">Uncharacterized protein</fullName>
    </submittedName>
</protein>
<dbReference type="EMBL" id="JAVIIQ010000012">
    <property type="protein sequence ID" value="MDX8534303.1"/>
    <property type="molecule type" value="Genomic_DNA"/>
</dbReference>
<proteinExistence type="predicted"/>
<evidence type="ECO:0000313" key="1">
    <source>
        <dbReference type="EMBL" id="MDX8534303.1"/>
    </source>
</evidence>
<name>A0ABU5A9B6_9HYPH</name>
<keyword evidence="2" id="KW-1185">Reference proteome</keyword>
<dbReference type="Proteomes" id="UP001285154">
    <property type="component" value="Unassembled WGS sequence"/>
</dbReference>
<dbReference type="RefSeq" id="WP_320251737.1">
    <property type="nucleotide sequence ID" value="NZ_JAVIIQ010000012.1"/>
</dbReference>
<organism evidence="1 2">
    <name type="scientific">Mesorhizobium vachelliae</name>
    <dbReference type="NCBI Taxonomy" id="3072309"/>
    <lineage>
        <taxon>Bacteria</taxon>
        <taxon>Pseudomonadati</taxon>
        <taxon>Pseudomonadota</taxon>
        <taxon>Alphaproteobacteria</taxon>
        <taxon>Hyphomicrobiales</taxon>
        <taxon>Phyllobacteriaceae</taxon>
        <taxon>Mesorhizobium</taxon>
    </lineage>
</organism>
<accession>A0ABU5A9B6</accession>
<evidence type="ECO:0000313" key="2">
    <source>
        <dbReference type="Proteomes" id="UP001285154"/>
    </source>
</evidence>
<reference evidence="1 2" key="1">
    <citation type="submission" date="2023-08" db="EMBL/GenBank/DDBJ databases">
        <title>Implementing the SeqCode for naming new Mesorhizobium species isolated from Vachellia karroo root nodules.</title>
        <authorList>
            <person name="Van Lill M."/>
        </authorList>
    </citation>
    <scope>NUCLEOTIDE SEQUENCE [LARGE SCALE GENOMIC DNA]</scope>
    <source>
        <strain evidence="1 2">VK25D</strain>
    </source>
</reference>